<feature type="transmembrane region" description="Helical" evidence="1">
    <location>
        <begin position="6"/>
        <end position="22"/>
    </location>
</feature>
<comment type="caution">
    <text evidence="2">The sequence shown here is derived from an EMBL/GenBank/DDBJ whole genome shotgun (WGS) entry which is preliminary data.</text>
</comment>
<dbReference type="Proteomes" id="UP000230557">
    <property type="component" value="Unassembled WGS sequence"/>
</dbReference>
<evidence type="ECO:0000313" key="2">
    <source>
        <dbReference type="EMBL" id="PIR97421.1"/>
    </source>
</evidence>
<keyword evidence="1" id="KW-0812">Transmembrane</keyword>
<dbReference type="InterPro" id="IPR032774">
    <property type="entry name" value="WG_beta_rep"/>
</dbReference>
<organism evidence="2 3">
    <name type="scientific">Candidatus Doudnabacteria bacterium CG10_big_fil_rev_8_21_14_0_10_41_10</name>
    <dbReference type="NCBI Taxonomy" id="1974551"/>
    <lineage>
        <taxon>Bacteria</taxon>
        <taxon>Candidatus Doudnaibacteriota</taxon>
    </lineage>
</organism>
<keyword evidence="1" id="KW-0472">Membrane</keyword>
<gene>
    <name evidence="2" type="ORF">COT91_01530</name>
</gene>
<feature type="transmembrane region" description="Helical" evidence="1">
    <location>
        <begin position="34"/>
        <end position="52"/>
    </location>
</feature>
<evidence type="ECO:0000313" key="3">
    <source>
        <dbReference type="Proteomes" id="UP000230557"/>
    </source>
</evidence>
<sequence>MHLLVVEVQPISILFVLVFFLFTEDWIKKNWGVYEFFFLFVGSIIAVTVYLLKLHARVAILIQEVLINIRWRNFISLYGRCGFRYRITGDFTDPVEGLIVVSERNTAGRQVYFYARFPGGKRAFGNRVFDVARDFQEGMAAVKEKWSAGVDSAFHIYPDGRPAYKQRYGYVGDFRCRRAVAHLVDNNGTVWWFHIGPDGHPAYSELYLLVSDYSEGFARVQDTDRKWRYIKADGEPIFDKSYDGAEDFSGGEARVMIYSEDGQPNTMLINTQGKPVGSFE</sequence>
<dbReference type="Pfam" id="PF14903">
    <property type="entry name" value="WG_beta_rep"/>
    <property type="match status" value="2"/>
</dbReference>
<accession>A0A2H0VEA8</accession>
<protein>
    <submittedName>
        <fullName evidence="2">Uncharacterized protein</fullName>
    </submittedName>
</protein>
<proteinExistence type="predicted"/>
<dbReference type="AlphaFoldDB" id="A0A2H0VEA8"/>
<keyword evidence="1" id="KW-1133">Transmembrane helix</keyword>
<name>A0A2H0VEA8_9BACT</name>
<reference evidence="3" key="1">
    <citation type="submission" date="2017-09" db="EMBL/GenBank/DDBJ databases">
        <title>Depth-based differentiation of microbial function through sediment-hosted aquifers and enrichment of novel symbionts in the deep terrestrial subsurface.</title>
        <authorList>
            <person name="Probst A.J."/>
            <person name="Ladd B."/>
            <person name="Jarett J.K."/>
            <person name="Geller-Mcgrath D.E."/>
            <person name="Sieber C.M.K."/>
            <person name="Emerson J.B."/>
            <person name="Anantharaman K."/>
            <person name="Thomas B.C."/>
            <person name="Malmstrom R."/>
            <person name="Stieglmeier M."/>
            <person name="Klingl A."/>
            <person name="Woyke T."/>
            <person name="Ryan C.M."/>
            <person name="Banfield J.F."/>
        </authorList>
    </citation>
    <scope>NUCLEOTIDE SEQUENCE [LARGE SCALE GENOMIC DNA]</scope>
</reference>
<dbReference type="EMBL" id="PFAJ01000018">
    <property type="protein sequence ID" value="PIR97421.1"/>
    <property type="molecule type" value="Genomic_DNA"/>
</dbReference>
<evidence type="ECO:0000256" key="1">
    <source>
        <dbReference type="SAM" id="Phobius"/>
    </source>
</evidence>